<keyword evidence="1" id="KW-0238">DNA-binding</keyword>
<feature type="coiled-coil region" evidence="2">
    <location>
        <begin position="264"/>
        <end position="298"/>
    </location>
</feature>
<dbReference type="Pfam" id="PF00505">
    <property type="entry name" value="HMG_box"/>
    <property type="match status" value="1"/>
</dbReference>
<keyword evidence="2" id="KW-0175">Coiled coil</keyword>
<dbReference type="PROSITE" id="PS50118">
    <property type="entry name" value="HMG_BOX_2"/>
    <property type="match status" value="1"/>
</dbReference>
<comment type="caution">
    <text evidence="5">The sequence shown here is derived from an EMBL/GenBank/DDBJ whole genome shotgun (WGS) entry which is preliminary data.</text>
</comment>
<feature type="compositionally biased region" description="Basic and acidic residues" evidence="3">
    <location>
        <begin position="335"/>
        <end position="355"/>
    </location>
</feature>
<evidence type="ECO:0000256" key="1">
    <source>
        <dbReference type="PROSITE-ProRule" id="PRU00267"/>
    </source>
</evidence>
<dbReference type="PANTHER" id="PTHR46232">
    <property type="entry name" value="SMARCE1 REGULATOR OF CHROMATIN"/>
    <property type="match status" value="1"/>
</dbReference>
<proteinExistence type="predicted"/>
<dbReference type="InterPro" id="IPR036910">
    <property type="entry name" value="HMG_box_dom_sf"/>
</dbReference>
<dbReference type="EMBL" id="CAJPIN010003974">
    <property type="protein sequence ID" value="CAG2056519.1"/>
    <property type="molecule type" value="Genomic_DNA"/>
</dbReference>
<organism evidence="5 6">
    <name type="scientific">Timema podura</name>
    <name type="common">Walking stick</name>
    <dbReference type="NCBI Taxonomy" id="61482"/>
    <lineage>
        <taxon>Eukaryota</taxon>
        <taxon>Metazoa</taxon>
        <taxon>Ecdysozoa</taxon>
        <taxon>Arthropoda</taxon>
        <taxon>Hexapoda</taxon>
        <taxon>Insecta</taxon>
        <taxon>Pterygota</taxon>
        <taxon>Neoptera</taxon>
        <taxon>Polyneoptera</taxon>
        <taxon>Phasmatodea</taxon>
        <taxon>Timematodea</taxon>
        <taxon>Timematoidea</taxon>
        <taxon>Timematidae</taxon>
        <taxon>Timema</taxon>
    </lineage>
</organism>
<evidence type="ECO:0000313" key="5">
    <source>
        <dbReference type="EMBL" id="CAG2056519.1"/>
    </source>
</evidence>
<feature type="compositionally biased region" description="Acidic residues" evidence="3">
    <location>
        <begin position="370"/>
        <end position="380"/>
    </location>
</feature>
<feature type="region of interest" description="Disordered" evidence="3">
    <location>
        <begin position="335"/>
        <end position="560"/>
    </location>
</feature>
<protein>
    <recommendedName>
        <fullName evidence="4">HMG box domain-containing protein</fullName>
    </recommendedName>
</protein>
<feature type="compositionally biased region" description="Acidic residues" evidence="3">
    <location>
        <begin position="215"/>
        <end position="224"/>
    </location>
</feature>
<dbReference type="SUPFAM" id="SSF47095">
    <property type="entry name" value="HMG-box"/>
    <property type="match status" value="1"/>
</dbReference>
<dbReference type="InterPro" id="IPR009071">
    <property type="entry name" value="HMG_box_dom"/>
</dbReference>
<keyword evidence="6" id="KW-1185">Reference proteome</keyword>
<dbReference type="CDD" id="cd21983">
    <property type="entry name" value="HMG-box_SMARCE1"/>
    <property type="match status" value="1"/>
</dbReference>
<dbReference type="SMART" id="SM00398">
    <property type="entry name" value="HMG"/>
    <property type="match status" value="1"/>
</dbReference>
<reference evidence="5" key="1">
    <citation type="submission" date="2021-03" db="EMBL/GenBank/DDBJ databases">
        <authorList>
            <person name="Tran Van P."/>
        </authorList>
    </citation>
    <scope>NUCLEOTIDE SEQUENCE</scope>
</reference>
<dbReference type="Proteomes" id="UP001153148">
    <property type="component" value="Unassembled WGS sequence"/>
</dbReference>
<keyword evidence="1" id="KW-0539">Nucleus</keyword>
<feature type="DNA-binding region" description="HMG box" evidence="1">
    <location>
        <begin position="104"/>
        <end position="172"/>
    </location>
</feature>
<evidence type="ECO:0000313" key="6">
    <source>
        <dbReference type="Proteomes" id="UP001153148"/>
    </source>
</evidence>
<evidence type="ECO:0000256" key="3">
    <source>
        <dbReference type="SAM" id="MobiDB-lite"/>
    </source>
</evidence>
<feature type="region of interest" description="Disordered" evidence="3">
    <location>
        <begin position="188"/>
        <end position="226"/>
    </location>
</feature>
<feature type="compositionally biased region" description="Pro residues" evidence="3">
    <location>
        <begin position="488"/>
        <end position="500"/>
    </location>
</feature>
<gene>
    <name evidence="5" type="ORF">TPAB3V08_LOCUS3510</name>
</gene>
<name>A0ABN7NNY1_TIMPD</name>
<evidence type="ECO:0000256" key="2">
    <source>
        <dbReference type="SAM" id="Coils"/>
    </source>
</evidence>
<sequence length="560" mass="63061">MCHEWLSSFPGILTTMALPANYRQIASPNASGQLLSAGAPMTLNILKERLRATGSGNSTGTGNDSTSNQSPFIVTPHSNPSFIPQKVGKASTVDVKAPKPPKPPEKPLIPYMRYSRKVWDQVKAQNTELKLWEIGKIIGQMWRDLPDSDKTEFIEEHETEKSEYEKKLKSYHNSPAYLAYVAAKNRAQQASDEQEAHDRSAVGSGKQDRRIDIQPAEDEDDQDDGYSTKHAAYARYLRNHRLINEIFSDTVVPDVRSVVTTARMQVLKRQVQSLTMHQKKLEAELQQIEEKFETKKKKFIEGSEEFQIELKKHCVRAVDDDTFQRMVDRQYELLKKEREGGNDETSKQKSVEDSKPATPQMESNATPSSDEQEVQSEQEAMESQQSNEDEKKDLEPSIEPKLVETSPVSTSPQATQNISATNSTPYNAPVPSPQVPIPSQHGPYHQPYPSPSPTSVPPQTMPMPPQSMPVPPQQNIAVPPQAMAQHVPPRPQYPQYPPYPQQGYPQYGPPPQQYYQPYSYHMPQRHYPPAQQLPTDGAHQPGDGHNPYAQAPNAEMERKP</sequence>
<accession>A0ABN7NNY1</accession>
<dbReference type="PANTHER" id="PTHR46232:SF1">
    <property type="entry name" value="SWI_SNF-RELATED MATRIX-ASSOCIATED ACTIN-DEPENDENT REGULATOR OF CHROMATIN SUBFAMILY E MEMBER 1"/>
    <property type="match status" value="1"/>
</dbReference>
<feature type="domain" description="HMG box" evidence="4">
    <location>
        <begin position="104"/>
        <end position="172"/>
    </location>
</feature>
<dbReference type="Gene3D" id="1.10.30.10">
    <property type="entry name" value="High mobility group box domain"/>
    <property type="match status" value="1"/>
</dbReference>
<feature type="compositionally biased region" description="Pro residues" evidence="3">
    <location>
        <begin position="446"/>
        <end position="472"/>
    </location>
</feature>
<feature type="compositionally biased region" description="Basic and acidic residues" evidence="3">
    <location>
        <begin position="194"/>
        <end position="212"/>
    </location>
</feature>
<feature type="compositionally biased region" description="Polar residues" evidence="3">
    <location>
        <begin position="406"/>
        <end position="426"/>
    </location>
</feature>
<evidence type="ECO:0000259" key="4">
    <source>
        <dbReference type="PROSITE" id="PS50118"/>
    </source>
</evidence>